<keyword evidence="3" id="KW-1185">Reference proteome</keyword>
<protein>
    <submittedName>
        <fullName evidence="2">Dihydrofolate reductase family protein</fullName>
    </submittedName>
</protein>
<accession>A0A931G3I3</accession>
<gene>
    <name evidence="2" type="ORF">I4J89_48665</name>
</gene>
<sequence length="52" mass="5741">MQVHGSGRLIQALLRHHLVDDIRLLTFPVILGKGKRLSEPGTIPAARRLTGM</sequence>
<dbReference type="InterPro" id="IPR002734">
    <property type="entry name" value="RibDG_C"/>
</dbReference>
<dbReference type="AlphaFoldDB" id="A0A931G3I3"/>
<dbReference type="InterPro" id="IPR024072">
    <property type="entry name" value="DHFR-like_dom_sf"/>
</dbReference>
<proteinExistence type="predicted"/>
<evidence type="ECO:0000259" key="1">
    <source>
        <dbReference type="Pfam" id="PF01872"/>
    </source>
</evidence>
<dbReference type="Gene3D" id="3.40.430.10">
    <property type="entry name" value="Dihydrofolate Reductase, subunit A"/>
    <property type="match status" value="1"/>
</dbReference>
<dbReference type="Proteomes" id="UP000598146">
    <property type="component" value="Unassembled WGS sequence"/>
</dbReference>
<feature type="domain" description="Bacterial bifunctional deaminase-reductase C-terminal" evidence="1">
    <location>
        <begin position="3"/>
        <end position="45"/>
    </location>
</feature>
<comment type="caution">
    <text evidence="2">The sequence shown here is derived from an EMBL/GenBank/DDBJ whole genome shotgun (WGS) entry which is preliminary data.</text>
</comment>
<evidence type="ECO:0000313" key="2">
    <source>
        <dbReference type="EMBL" id="MBG0569295.1"/>
    </source>
</evidence>
<dbReference type="GO" id="GO:0008703">
    <property type="term" value="F:5-amino-6-(5-phosphoribosylamino)uracil reductase activity"/>
    <property type="evidence" value="ECO:0007669"/>
    <property type="project" value="InterPro"/>
</dbReference>
<organism evidence="2 3">
    <name type="scientific">Actinoplanes aureus</name>
    <dbReference type="NCBI Taxonomy" id="2792083"/>
    <lineage>
        <taxon>Bacteria</taxon>
        <taxon>Bacillati</taxon>
        <taxon>Actinomycetota</taxon>
        <taxon>Actinomycetes</taxon>
        <taxon>Micromonosporales</taxon>
        <taxon>Micromonosporaceae</taxon>
        <taxon>Actinoplanes</taxon>
    </lineage>
</organism>
<dbReference type="Pfam" id="PF01872">
    <property type="entry name" value="RibD_C"/>
    <property type="match status" value="1"/>
</dbReference>
<dbReference type="EMBL" id="JADQTO010000065">
    <property type="protein sequence ID" value="MBG0569295.1"/>
    <property type="molecule type" value="Genomic_DNA"/>
</dbReference>
<reference evidence="2" key="1">
    <citation type="submission" date="2020-11" db="EMBL/GenBank/DDBJ databases">
        <title>Isolation and identification of active actinomycetes.</title>
        <authorList>
            <person name="Sun X."/>
        </authorList>
    </citation>
    <scope>NUCLEOTIDE SEQUENCE</scope>
    <source>
        <strain evidence="2">NEAU-A11</strain>
    </source>
</reference>
<dbReference type="GO" id="GO:0009231">
    <property type="term" value="P:riboflavin biosynthetic process"/>
    <property type="evidence" value="ECO:0007669"/>
    <property type="project" value="InterPro"/>
</dbReference>
<name>A0A931G3I3_9ACTN</name>
<dbReference type="SUPFAM" id="SSF53597">
    <property type="entry name" value="Dihydrofolate reductase-like"/>
    <property type="match status" value="1"/>
</dbReference>
<evidence type="ECO:0000313" key="3">
    <source>
        <dbReference type="Proteomes" id="UP000598146"/>
    </source>
</evidence>
<dbReference type="RefSeq" id="WP_196421036.1">
    <property type="nucleotide sequence ID" value="NZ_JADQTO010000065.1"/>
</dbReference>